<dbReference type="CDD" id="cd03809">
    <property type="entry name" value="GT4_MtfB-like"/>
    <property type="match status" value="1"/>
</dbReference>
<proteinExistence type="predicted"/>
<protein>
    <submittedName>
        <fullName evidence="4">Glycosyltransferase family 4 protein</fullName>
    </submittedName>
</protein>
<evidence type="ECO:0000259" key="2">
    <source>
        <dbReference type="Pfam" id="PF00534"/>
    </source>
</evidence>
<dbReference type="InterPro" id="IPR001296">
    <property type="entry name" value="Glyco_trans_1"/>
</dbReference>
<keyword evidence="1" id="KW-0808">Transferase</keyword>
<dbReference type="Proteomes" id="UP000805085">
    <property type="component" value="Unassembled WGS sequence"/>
</dbReference>
<organism evidence="4 5">
    <name type="scientific">Winogradskyella litoriviva</name>
    <dbReference type="NCBI Taxonomy" id="1220182"/>
    <lineage>
        <taxon>Bacteria</taxon>
        <taxon>Pseudomonadati</taxon>
        <taxon>Bacteroidota</taxon>
        <taxon>Flavobacteriia</taxon>
        <taxon>Flavobacteriales</taxon>
        <taxon>Flavobacteriaceae</taxon>
        <taxon>Winogradskyella</taxon>
    </lineage>
</organism>
<comment type="caution">
    <text evidence="4">The sequence shown here is derived from an EMBL/GenBank/DDBJ whole genome shotgun (WGS) entry which is preliminary data.</text>
</comment>
<accession>A0ABX2E108</accession>
<name>A0ABX2E108_9FLAO</name>
<reference evidence="4 5" key="1">
    <citation type="journal article" date="2015" name="Int. J. Syst. Evol. Microbiol.">
        <title>Winogradskyella litoriviva sp. nov., isolated from coastal seawater.</title>
        <authorList>
            <person name="Nedashkovskaya O.I."/>
            <person name="Kukhlevskiy A.D."/>
            <person name="Zhukova N.V."/>
            <person name="Kim S.J."/>
            <person name="Rhee S.K."/>
            <person name="Mikhailov V.V."/>
        </authorList>
    </citation>
    <scope>NUCLEOTIDE SEQUENCE [LARGE SCALE GENOMIC DNA]</scope>
    <source>
        <strain evidence="4 5">KMM6491</strain>
    </source>
</reference>
<sequence length="365" mass="42941">MNILVDTHVFDDKPQGTRTYLKGLYSELILLAPEWNFYLIANNIENLKKEFGIHKNVIYVELQSQNKFYRLLIELPLIIKKHDINYAHYQYISPPIKNCKQIITNHDILFEQKEFKAFFPLKYRLINSYLFKTSAKRADILLTVSEYSKRKISELYKIDKDHIKLTPNAVSLTNSNLIDNKAIQKLGKYILYVSRVEPRKNHLNLLKAFTELNLVSKGFKLIFIGKMEVIFNDLKFFLDNLSETDKKAIIWLENIADEDLKLYYQNCELFVFPSFAEGFGIPPLEAMVFKKKVLCSKNTAMADFGLPDEVTFNPHDINEIKTKIEEQLHKDFELDNIYNTILSKFNWKVIAENYKEIISNHFEKL</sequence>
<dbReference type="RefSeq" id="WP_173299802.1">
    <property type="nucleotide sequence ID" value="NZ_JABRWQ010000001.1"/>
</dbReference>
<dbReference type="EMBL" id="JABRWQ010000001">
    <property type="protein sequence ID" value="NRD22156.1"/>
    <property type="molecule type" value="Genomic_DNA"/>
</dbReference>
<feature type="domain" description="Glycosyl transferase family 1" evidence="2">
    <location>
        <begin position="181"/>
        <end position="334"/>
    </location>
</feature>
<evidence type="ECO:0000256" key="1">
    <source>
        <dbReference type="ARBA" id="ARBA00022679"/>
    </source>
</evidence>
<dbReference type="Pfam" id="PF13439">
    <property type="entry name" value="Glyco_transf_4"/>
    <property type="match status" value="1"/>
</dbReference>
<feature type="domain" description="Glycosyltransferase subfamily 4-like N-terminal" evidence="3">
    <location>
        <begin position="56"/>
        <end position="172"/>
    </location>
</feature>
<dbReference type="PANTHER" id="PTHR46401">
    <property type="entry name" value="GLYCOSYLTRANSFERASE WBBK-RELATED"/>
    <property type="match status" value="1"/>
</dbReference>
<dbReference type="Pfam" id="PF00534">
    <property type="entry name" value="Glycos_transf_1"/>
    <property type="match status" value="1"/>
</dbReference>
<dbReference type="PANTHER" id="PTHR46401:SF2">
    <property type="entry name" value="GLYCOSYLTRANSFERASE WBBK-RELATED"/>
    <property type="match status" value="1"/>
</dbReference>
<evidence type="ECO:0000259" key="3">
    <source>
        <dbReference type="Pfam" id="PF13439"/>
    </source>
</evidence>
<dbReference type="Gene3D" id="3.40.50.2000">
    <property type="entry name" value="Glycogen Phosphorylase B"/>
    <property type="match status" value="2"/>
</dbReference>
<keyword evidence="5" id="KW-1185">Reference proteome</keyword>
<evidence type="ECO:0000313" key="5">
    <source>
        <dbReference type="Proteomes" id="UP000805085"/>
    </source>
</evidence>
<dbReference type="SUPFAM" id="SSF53756">
    <property type="entry name" value="UDP-Glycosyltransferase/glycogen phosphorylase"/>
    <property type="match status" value="1"/>
</dbReference>
<gene>
    <name evidence="4" type="ORF">HNV10_02815</name>
</gene>
<dbReference type="InterPro" id="IPR028098">
    <property type="entry name" value="Glyco_trans_4-like_N"/>
</dbReference>
<evidence type="ECO:0000313" key="4">
    <source>
        <dbReference type="EMBL" id="NRD22156.1"/>
    </source>
</evidence>